<protein>
    <submittedName>
        <fullName evidence="1">Uncharacterized protein</fullName>
    </submittedName>
</protein>
<accession>A0A5B8VCR1</accession>
<dbReference type="AlphaFoldDB" id="A0A5B8VCR1"/>
<evidence type="ECO:0000313" key="1">
    <source>
        <dbReference type="EMBL" id="QEC69059.1"/>
    </source>
</evidence>
<dbReference type="Proteomes" id="UP000321533">
    <property type="component" value="Chromosome"/>
</dbReference>
<keyword evidence="2" id="KW-1185">Reference proteome</keyword>
<name>A0A5B8VCR1_9BACT</name>
<dbReference type="OrthoDB" id="9963706at2"/>
<gene>
    <name evidence="1" type="ORF">FRZ67_17720</name>
</gene>
<dbReference type="KEGG" id="pgin:FRZ67_17720"/>
<dbReference type="RefSeq" id="WP_147191732.1">
    <property type="nucleotide sequence ID" value="NZ_CP042435.1"/>
</dbReference>
<organism evidence="1 2">
    <name type="scientific">Panacibacter ginsenosidivorans</name>
    <dbReference type="NCBI Taxonomy" id="1813871"/>
    <lineage>
        <taxon>Bacteria</taxon>
        <taxon>Pseudomonadati</taxon>
        <taxon>Bacteroidota</taxon>
        <taxon>Chitinophagia</taxon>
        <taxon>Chitinophagales</taxon>
        <taxon>Chitinophagaceae</taxon>
        <taxon>Panacibacter</taxon>
    </lineage>
</organism>
<dbReference type="EMBL" id="CP042435">
    <property type="protein sequence ID" value="QEC69059.1"/>
    <property type="molecule type" value="Genomic_DNA"/>
</dbReference>
<proteinExistence type="predicted"/>
<reference evidence="1 2" key="1">
    <citation type="journal article" date="2016" name="Int. J. Syst. Evol. Microbiol.">
        <title>Panacibacter ginsenosidivorans gen. nov., sp. nov., with ginsenoside converting activity isolated from soil of a ginseng field.</title>
        <authorList>
            <person name="Siddiqi M.Z."/>
            <person name="Muhammad Shafi S."/>
            <person name="Choi K.D."/>
            <person name="Im W.T."/>
        </authorList>
    </citation>
    <scope>NUCLEOTIDE SEQUENCE [LARGE SCALE GENOMIC DNA]</scope>
    <source>
        <strain evidence="1 2">Gsoil1550</strain>
    </source>
</reference>
<sequence>MERELLLAVKDKHYSRQRVENEIEVVKKILPYIESCNTFCKNNEVFDSRNHRLVKNSNKLREVFDSGTDKSTRYYIICKN</sequence>
<evidence type="ECO:0000313" key="2">
    <source>
        <dbReference type="Proteomes" id="UP000321533"/>
    </source>
</evidence>